<evidence type="ECO:0000256" key="1">
    <source>
        <dbReference type="SAM" id="SignalP"/>
    </source>
</evidence>
<feature type="signal peptide" evidence="1">
    <location>
        <begin position="1"/>
        <end position="24"/>
    </location>
</feature>
<comment type="caution">
    <text evidence="3">The sequence shown here is derived from an EMBL/GenBank/DDBJ whole genome shotgun (WGS) entry which is preliminary data.</text>
</comment>
<feature type="domain" description="Phytocyanin" evidence="2">
    <location>
        <begin position="25"/>
        <end position="126"/>
    </location>
</feature>
<evidence type="ECO:0000259" key="2">
    <source>
        <dbReference type="PROSITE" id="PS51485"/>
    </source>
</evidence>
<keyword evidence="1" id="KW-0732">Signal</keyword>
<dbReference type="InterPro" id="IPR041845">
    <property type="entry name" value="Mavicyanin"/>
</dbReference>
<dbReference type="SUPFAM" id="SSF49503">
    <property type="entry name" value="Cupredoxins"/>
    <property type="match status" value="1"/>
</dbReference>
<evidence type="ECO:0000313" key="3">
    <source>
        <dbReference type="EMBL" id="KAK5794086.1"/>
    </source>
</evidence>
<protein>
    <recommendedName>
        <fullName evidence="2">Phytocyanin domain-containing protein</fullName>
    </recommendedName>
</protein>
<keyword evidence="4" id="KW-1185">Reference proteome</keyword>
<dbReference type="InterPro" id="IPR003245">
    <property type="entry name" value="Phytocyanin_dom"/>
</dbReference>
<feature type="chain" id="PRO_5046380463" description="Phytocyanin domain-containing protein" evidence="1">
    <location>
        <begin position="25"/>
        <end position="187"/>
    </location>
</feature>
<name>A0ABR0NIP3_GOSAR</name>
<dbReference type="PANTHER" id="PTHR33021">
    <property type="entry name" value="BLUE COPPER PROTEIN"/>
    <property type="match status" value="1"/>
</dbReference>
<dbReference type="EMBL" id="JARKNE010000010">
    <property type="protein sequence ID" value="KAK5794086.1"/>
    <property type="molecule type" value="Genomic_DNA"/>
</dbReference>
<dbReference type="PANTHER" id="PTHR33021:SF339">
    <property type="entry name" value="OS07G0570600 PROTEIN"/>
    <property type="match status" value="1"/>
</dbReference>
<accession>A0ABR0NIP3</accession>
<organism evidence="3 4">
    <name type="scientific">Gossypium arboreum</name>
    <name type="common">Tree cotton</name>
    <name type="synonym">Gossypium nanking</name>
    <dbReference type="NCBI Taxonomy" id="29729"/>
    <lineage>
        <taxon>Eukaryota</taxon>
        <taxon>Viridiplantae</taxon>
        <taxon>Streptophyta</taxon>
        <taxon>Embryophyta</taxon>
        <taxon>Tracheophyta</taxon>
        <taxon>Spermatophyta</taxon>
        <taxon>Magnoliopsida</taxon>
        <taxon>eudicotyledons</taxon>
        <taxon>Gunneridae</taxon>
        <taxon>Pentapetalae</taxon>
        <taxon>rosids</taxon>
        <taxon>malvids</taxon>
        <taxon>Malvales</taxon>
        <taxon>Malvaceae</taxon>
        <taxon>Malvoideae</taxon>
        <taxon>Gossypium</taxon>
    </lineage>
</organism>
<dbReference type="Gene3D" id="2.60.40.420">
    <property type="entry name" value="Cupredoxins - blue copper proteins"/>
    <property type="match status" value="1"/>
</dbReference>
<evidence type="ECO:0000313" key="4">
    <source>
        <dbReference type="Proteomes" id="UP001358586"/>
    </source>
</evidence>
<dbReference type="Pfam" id="PF02298">
    <property type="entry name" value="Cu_bind_like"/>
    <property type="match status" value="1"/>
</dbReference>
<proteinExistence type="predicted"/>
<dbReference type="InterPro" id="IPR008972">
    <property type="entry name" value="Cupredoxin"/>
</dbReference>
<dbReference type="CDD" id="cd11014">
    <property type="entry name" value="Mavicyanin"/>
    <property type="match status" value="1"/>
</dbReference>
<gene>
    <name evidence="3" type="ORF">PVK06_035285</name>
</gene>
<dbReference type="Proteomes" id="UP001358586">
    <property type="component" value="Chromosome 10"/>
</dbReference>
<dbReference type="InterPro" id="IPR039391">
    <property type="entry name" value="Phytocyanin-like"/>
</dbReference>
<dbReference type="PROSITE" id="PS51485">
    <property type="entry name" value="PHYTOCYANIN"/>
    <property type="match status" value="1"/>
</dbReference>
<sequence length="187" mass="19985">MAAKRIVAQALLILMPALLRLSLAAVYKVGDSAGWTTIGNIDYKQWAATKTFQVGDVILFEYNAQLHNVMRVTHSMYRACNTSSPLATYTTGNDSIKITTKGHHFFFCGVPGHCQAGQKVDINVLRLPETAPASAPSGSTLSPPPVPSVSVPVSSPSNALTLKASKGNFAKLGLAITVLQFLYQVSH</sequence>
<reference evidence="3 4" key="1">
    <citation type="submission" date="2023-03" db="EMBL/GenBank/DDBJ databases">
        <title>WGS of Gossypium arboreum.</title>
        <authorList>
            <person name="Yu D."/>
        </authorList>
    </citation>
    <scope>NUCLEOTIDE SEQUENCE [LARGE SCALE GENOMIC DNA]</scope>
    <source>
        <tissue evidence="3">Leaf</tissue>
    </source>
</reference>